<dbReference type="InterPro" id="IPR002018">
    <property type="entry name" value="CarbesteraseB"/>
</dbReference>
<dbReference type="EC" id="3.1.1.-" evidence="3"/>
<dbReference type="InterPro" id="IPR019826">
    <property type="entry name" value="Carboxylesterase_B_AS"/>
</dbReference>
<dbReference type="Gene3D" id="3.40.50.1820">
    <property type="entry name" value="alpha/beta hydrolase"/>
    <property type="match status" value="1"/>
</dbReference>
<evidence type="ECO:0000256" key="2">
    <source>
        <dbReference type="ARBA" id="ARBA00022801"/>
    </source>
</evidence>
<dbReference type="Pfam" id="PF00135">
    <property type="entry name" value="COesterase"/>
    <property type="match status" value="1"/>
</dbReference>
<gene>
    <name evidence="5" type="ORF">CYFUS_009808</name>
</gene>
<reference evidence="5 6" key="1">
    <citation type="submission" date="2017-06" db="EMBL/GenBank/DDBJ databases">
        <title>Sequencing and comparative analysis of myxobacterial genomes.</title>
        <authorList>
            <person name="Rupp O."/>
            <person name="Goesmann A."/>
            <person name="Sogaard-Andersen L."/>
        </authorList>
    </citation>
    <scope>NUCLEOTIDE SEQUENCE [LARGE SCALE GENOMIC DNA]</scope>
    <source>
        <strain evidence="5 6">DSM 52655</strain>
    </source>
</reference>
<sequence length="501" mass="53140">MHIDVSVRQGVVRGQQSGGVATFLGVPYAAPPMGPLRLRPPQPVRPWEGVRPVLDAGPSAPQRALDSFAGLDAFAVTGARWRRGDDYLTLNVWAPVDAAARPVVVYVHGGGLVLGTKDAAVYDGTAFARDGVVAVAMNYRLGVEGFVPIPGAPTNLGLRDVIAALRWLQDNVAAFGGDAGNVTVVGESGGAMLVACLVSSPLSVGLFRRAVVQSGHGSAVYPVSIAERTTMALARALSVTPDAEGFRSVPPERAVQALHKVSRPGTLDLRDANGFDPSFGLGVVNPVHGDDVLPVHPLLALERGAGADVDLLIGTTATEASYWFGPTRLSWLPTGISRRLLRRIAPRADELFDAYAEQATSRAERRGGAVLARVLTDMAFRWPARQFAAAHQGRTHVYEFDWASPAAGGRMGAAHGLELPFVFDTLTSTTGRRGMTGMSAPQELADYVHGTWVRFVTDGHLSWPTFDSQTRAVHQLAARTTISEPVMPAAAYTPVVAPMTV</sequence>
<proteinExistence type="inferred from homology"/>
<dbReference type="SUPFAM" id="SSF53474">
    <property type="entry name" value="alpha/beta-Hydrolases"/>
    <property type="match status" value="1"/>
</dbReference>
<comment type="similarity">
    <text evidence="1 3">Belongs to the type-B carboxylesterase/lipase family.</text>
</comment>
<evidence type="ECO:0000256" key="3">
    <source>
        <dbReference type="RuleBase" id="RU361235"/>
    </source>
</evidence>
<dbReference type="AlphaFoldDB" id="A0A250JLQ3"/>
<evidence type="ECO:0000313" key="6">
    <source>
        <dbReference type="Proteomes" id="UP000217257"/>
    </source>
</evidence>
<dbReference type="PANTHER" id="PTHR11559">
    <property type="entry name" value="CARBOXYLESTERASE"/>
    <property type="match status" value="1"/>
</dbReference>
<dbReference type="EMBL" id="CP022098">
    <property type="protein sequence ID" value="ATB44321.1"/>
    <property type="molecule type" value="Genomic_DNA"/>
</dbReference>
<dbReference type="KEGG" id="cfus:CYFUS_009808"/>
<dbReference type="InterPro" id="IPR029058">
    <property type="entry name" value="AB_hydrolase_fold"/>
</dbReference>
<dbReference type="RefSeq" id="WP_095991621.1">
    <property type="nucleotide sequence ID" value="NZ_CP022098.1"/>
</dbReference>
<evidence type="ECO:0000256" key="1">
    <source>
        <dbReference type="ARBA" id="ARBA00005964"/>
    </source>
</evidence>
<feature type="domain" description="Carboxylesterase type B" evidence="4">
    <location>
        <begin position="5"/>
        <end position="472"/>
    </location>
</feature>
<evidence type="ECO:0000313" key="5">
    <source>
        <dbReference type="EMBL" id="ATB44321.1"/>
    </source>
</evidence>
<dbReference type="PROSITE" id="PS00122">
    <property type="entry name" value="CARBOXYLESTERASE_B_1"/>
    <property type="match status" value="1"/>
</dbReference>
<accession>A0A250JLQ3</accession>
<name>A0A250JLQ3_9BACT</name>
<evidence type="ECO:0000259" key="4">
    <source>
        <dbReference type="Pfam" id="PF00135"/>
    </source>
</evidence>
<protein>
    <recommendedName>
        <fullName evidence="3">Carboxylic ester hydrolase</fullName>
        <ecNumber evidence="3">3.1.1.-</ecNumber>
    </recommendedName>
</protein>
<organism evidence="5 6">
    <name type="scientific">Cystobacter fuscus</name>
    <dbReference type="NCBI Taxonomy" id="43"/>
    <lineage>
        <taxon>Bacteria</taxon>
        <taxon>Pseudomonadati</taxon>
        <taxon>Myxococcota</taxon>
        <taxon>Myxococcia</taxon>
        <taxon>Myxococcales</taxon>
        <taxon>Cystobacterineae</taxon>
        <taxon>Archangiaceae</taxon>
        <taxon>Cystobacter</taxon>
    </lineage>
</organism>
<dbReference type="GO" id="GO:0016787">
    <property type="term" value="F:hydrolase activity"/>
    <property type="evidence" value="ECO:0007669"/>
    <property type="project" value="UniProtKB-KW"/>
</dbReference>
<dbReference type="Proteomes" id="UP000217257">
    <property type="component" value="Chromosome"/>
</dbReference>
<keyword evidence="2 3" id="KW-0378">Hydrolase</keyword>
<dbReference type="InterPro" id="IPR050309">
    <property type="entry name" value="Type-B_Carboxylest/Lipase"/>
</dbReference>